<keyword evidence="3" id="KW-1185">Reference proteome</keyword>
<dbReference type="Proteomes" id="UP001177023">
    <property type="component" value="Unassembled WGS sequence"/>
</dbReference>
<sequence>MSDPLQPPLTDFVFTAEEEEAVEFALTTSKPWKHEHDDLKGVRAVLVALKDRCCYCRMNLHGGGSFIVDREHIVPKDKYRDLTYVISNLSVACKRCNMQFKKDDVGFLISRDTILTNHGSSDQYRFIHPNFDKYSQFIKKISYEEGDQAYVKYTKTDHPKAEYTYSYFDLRALEVNSFDQGQGIDTSSNLRKALFSLAVAYTKDSKSAVRGVCRERKQSPRVFNQILGTKALQPSIVSEMLLRSAPTAVSDMNLRNRSITGGVLSLRWIRKPSSLRI</sequence>
<evidence type="ECO:0000313" key="3">
    <source>
        <dbReference type="Proteomes" id="UP001177023"/>
    </source>
</evidence>
<proteinExistence type="predicted"/>
<name>A0AA36C3F5_9BILA</name>
<comment type="caution">
    <text evidence="2">The sequence shown here is derived from an EMBL/GenBank/DDBJ whole genome shotgun (WGS) entry which is preliminary data.</text>
</comment>
<dbReference type="InterPro" id="IPR003615">
    <property type="entry name" value="HNH_nuc"/>
</dbReference>
<dbReference type="EMBL" id="CATQJA010000073">
    <property type="protein sequence ID" value="CAJ0557673.1"/>
    <property type="molecule type" value="Genomic_DNA"/>
</dbReference>
<protein>
    <recommendedName>
        <fullName evidence="1">HNH domain-containing protein</fullName>
    </recommendedName>
</protein>
<evidence type="ECO:0000259" key="1">
    <source>
        <dbReference type="Pfam" id="PF01844"/>
    </source>
</evidence>
<evidence type="ECO:0000313" key="2">
    <source>
        <dbReference type="EMBL" id="CAJ0557673.1"/>
    </source>
</evidence>
<dbReference type="InterPro" id="IPR002711">
    <property type="entry name" value="HNH"/>
</dbReference>
<dbReference type="Gene3D" id="1.10.30.50">
    <property type="match status" value="1"/>
</dbReference>
<organism evidence="2 3">
    <name type="scientific">Mesorhabditis spiculigera</name>
    <dbReference type="NCBI Taxonomy" id="96644"/>
    <lineage>
        <taxon>Eukaryota</taxon>
        <taxon>Metazoa</taxon>
        <taxon>Ecdysozoa</taxon>
        <taxon>Nematoda</taxon>
        <taxon>Chromadorea</taxon>
        <taxon>Rhabditida</taxon>
        <taxon>Rhabditina</taxon>
        <taxon>Rhabditomorpha</taxon>
        <taxon>Rhabditoidea</taxon>
        <taxon>Rhabditidae</taxon>
        <taxon>Mesorhabditinae</taxon>
        <taxon>Mesorhabditis</taxon>
    </lineage>
</organism>
<dbReference type="Pfam" id="PF01844">
    <property type="entry name" value="HNH"/>
    <property type="match status" value="1"/>
</dbReference>
<feature type="non-terminal residue" evidence="2">
    <location>
        <position position="277"/>
    </location>
</feature>
<dbReference type="GO" id="GO:0008270">
    <property type="term" value="F:zinc ion binding"/>
    <property type="evidence" value="ECO:0007669"/>
    <property type="project" value="InterPro"/>
</dbReference>
<dbReference type="AlphaFoldDB" id="A0AA36C3F5"/>
<feature type="domain" description="HNH" evidence="1">
    <location>
        <begin position="53"/>
        <end position="98"/>
    </location>
</feature>
<reference evidence="2" key="1">
    <citation type="submission" date="2023-06" db="EMBL/GenBank/DDBJ databases">
        <authorList>
            <person name="Delattre M."/>
        </authorList>
    </citation>
    <scope>NUCLEOTIDE SEQUENCE</scope>
    <source>
        <strain evidence="2">AF72</strain>
    </source>
</reference>
<accession>A0AA36C3F5</accession>
<dbReference type="CDD" id="cd00085">
    <property type="entry name" value="HNHc"/>
    <property type="match status" value="1"/>
</dbReference>
<dbReference type="GO" id="GO:0004519">
    <property type="term" value="F:endonuclease activity"/>
    <property type="evidence" value="ECO:0007669"/>
    <property type="project" value="InterPro"/>
</dbReference>
<dbReference type="GO" id="GO:0003676">
    <property type="term" value="F:nucleic acid binding"/>
    <property type="evidence" value="ECO:0007669"/>
    <property type="project" value="InterPro"/>
</dbReference>
<gene>
    <name evidence="2" type="ORF">MSPICULIGERA_LOCUS431</name>
</gene>